<evidence type="ECO:0000313" key="3">
    <source>
        <dbReference type="Proteomes" id="UP000287033"/>
    </source>
</evidence>
<name>A0A401U0V0_CHIPU</name>
<gene>
    <name evidence="2" type="ORF">chiPu_0032881</name>
</gene>
<feature type="compositionally biased region" description="Basic and acidic residues" evidence="1">
    <location>
        <begin position="168"/>
        <end position="179"/>
    </location>
</feature>
<feature type="compositionally biased region" description="Basic and acidic residues" evidence="1">
    <location>
        <begin position="72"/>
        <end position="82"/>
    </location>
</feature>
<sequence length="179" mass="20039">GRHLDHIQIGGEDQQQRGEEHRRVDQPGAAEQQCHLHHRLGLEQHEGRAEEEHPVVRPPGALRLEQIDEAEPEHAEQDHRANGEVGDQPPADIEERPVVAGRLPGAFIVDHQFRRRQRHPVAALRGCLVFGFLLRLVETVDREVLRRNAVQPELAAVAERGGDAGIAARDDGGEADRFR</sequence>
<feature type="region of interest" description="Disordered" evidence="1">
    <location>
        <begin position="1"/>
        <end position="92"/>
    </location>
</feature>
<organism evidence="2 3">
    <name type="scientific">Chiloscyllium punctatum</name>
    <name type="common">Brownbanded bambooshark</name>
    <name type="synonym">Hemiscyllium punctatum</name>
    <dbReference type="NCBI Taxonomy" id="137246"/>
    <lineage>
        <taxon>Eukaryota</taxon>
        <taxon>Metazoa</taxon>
        <taxon>Chordata</taxon>
        <taxon>Craniata</taxon>
        <taxon>Vertebrata</taxon>
        <taxon>Chondrichthyes</taxon>
        <taxon>Elasmobranchii</taxon>
        <taxon>Galeomorphii</taxon>
        <taxon>Galeoidea</taxon>
        <taxon>Orectolobiformes</taxon>
        <taxon>Hemiscylliidae</taxon>
        <taxon>Chiloscyllium</taxon>
    </lineage>
</organism>
<feature type="region of interest" description="Disordered" evidence="1">
    <location>
        <begin position="160"/>
        <end position="179"/>
    </location>
</feature>
<dbReference type="AlphaFoldDB" id="A0A401U0V0"/>
<reference evidence="2 3" key="1">
    <citation type="journal article" date="2018" name="Nat. Ecol. Evol.">
        <title>Shark genomes provide insights into elasmobranch evolution and the origin of vertebrates.</title>
        <authorList>
            <person name="Hara Y"/>
            <person name="Yamaguchi K"/>
            <person name="Onimaru K"/>
            <person name="Kadota M"/>
            <person name="Koyanagi M"/>
            <person name="Keeley SD"/>
            <person name="Tatsumi K"/>
            <person name="Tanaka K"/>
            <person name="Motone F"/>
            <person name="Kageyama Y"/>
            <person name="Nozu R"/>
            <person name="Adachi N"/>
            <person name="Nishimura O"/>
            <person name="Nakagawa R"/>
            <person name="Tanegashima C"/>
            <person name="Kiyatake I"/>
            <person name="Matsumoto R"/>
            <person name="Murakumo K"/>
            <person name="Nishida K"/>
            <person name="Terakita A"/>
            <person name="Kuratani S"/>
            <person name="Sato K"/>
            <person name="Hyodo S Kuraku.S."/>
        </authorList>
    </citation>
    <scope>NUCLEOTIDE SEQUENCE [LARGE SCALE GENOMIC DNA]</scope>
</reference>
<evidence type="ECO:0000313" key="2">
    <source>
        <dbReference type="EMBL" id="GCC48515.1"/>
    </source>
</evidence>
<dbReference type="EMBL" id="BEZZ01248171">
    <property type="protein sequence ID" value="GCC48515.1"/>
    <property type="molecule type" value="Genomic_DNA"/>
</dbReference>
<evidence type="ECO:0000256" key="1">
    <source>
        <dbReference type="SAM" id="MobiDB-lite"/>
    </source>
</evidence>
<dbReference type="Proteomes" id="UP000287033">
    <property type="component" value="Unassembled WGS sequence"/>
</dbReference>
<protein>
    <submittedName>
        <fullName evidence="2">Uncharacterized protein</fullName>
    </submittedName>
</protein>
<feature type="non-terminal residue" evidence="2">
    <location>
        <position position="1"/>
    </location>
</feature>
<feature type="compositionally biased region" description="Basic and acidic residues" evidence="1">
    <location>
        <begin position="14"/>
        <end position="25"/>
    </location>
</feature>
<feature type="compositionally biased region" description="Basic and acidic residues" evidence="1">
    <location>
        <begin position="40"/>
        <end position="55"/>
    </location>
</feature>
<accession>A0A401U0V0</accession>
<proteinExistence type="predicted"/>
<keyword evidence="3" id="KW-1185">Reference proteome</keyword>
<comment type="caution">
    <text evidence="2">The sequence shown here is derived from an EMBL/GenBank/DDBJ whole genome shotgun (WGS) entry which is preliminary data.</text>
</comment>